<sequence>AHAWSEKHRIETKAKLLKQLEKLKGKKFDLEVHPSMLTHRAELQKCSALPLITNSQTSLELKMIVILSLKEGLSARNKSTGTGCSSTSSTSSEVNSLQQKSRLNSGWGVYLNVSDWRVNFGFQ</sequence>
<gene>
    <name evidence="1" type="ORF">L9F63_002630</name>
</gene>
<evidence type="ECO:0000313" key="1">
    <source>
        <dbReference type="EMBL" id="KAJ9585600.1"/>
    </source>
</evidence>
<feature type="non-terminal residue" evidence="1">
    <location>
        <position position="123"/>
    </location>
</feature>
<organism evidence="1 2">
    <name type="scientific">Diploptera punctata</name>
    <name type="common">Pacific beetle cockroach</name>
    <dbReference type="NCBI Taxonomy" id="6984"/>
    <lineage>
        <taxon>Eukaryota</taxon>
        <taxon>Metazoa</taxon>
        <taxon>Ecdysozoa</taxon>
        <taxon>Arthropoda</taxon>
        <taxon>Hexapoda</taxon>
        <taxon>Insecta</taxon>
        <taxon>Pterygota</taxon>
        <taxon>Neoptera</taxon>
        <taxon>Polyneoptera</taxon>
        <taxon>Dictyoptera</taxon>
        <taxon>Blattodea</taxon>
        <taxon>Blaberoidea</taxon>
        <taxon>Blaberidae</taxon>
        <taxon>Diplopterinae</taxon>
        <taxon>Diploptera</taxon>
    </lineage>
</organism>
<comment type="caution">
    <text evidence="1">The sequence shown here is derived from an EMBL/GenBank/DDBJ whole genome shotgun (WGS) entry which is preliminary data.</text>
</comment>
<proteinExistence type="predicted"/>
<dbReference type="AlphaFoldDB" id="A0AAD7ZS55"/>
<feature type="non-terminal residue" evidence="1">
    <location>
        <position position="1"/>
    </location>
</feature>
<dbReference type="EMBL" id="JASPKZ010007259">
    <property type="protein sequence ID" value="KAJ9585600.1"/>
    <property type="molecule type" value="Genomic_DNA"/>
</dbReference>
<protein>
    <submittedName>
        <fullName evidence="1">Uncharacterized protein</fullName>
    </submittedName>
</protein>
<evidence type="ECO:0000313" key="2">
    <source>
        <dbReference type="Proteomes" id="UP001233999"/>
    </source>
</evidence>
<reference evidence="1" key="1">
    <citation type="journal article" date="2023" name="IScience">
        <title>Live-bearing cockroach genome reveals convergent evolutionary mechanisms linked to viviparity in insects and beyond.</title>
        <authorList>
            <person name="Fouks B."/>
            <person name="Harrison M.C."/>
            <person name="Mikhailova A.A."/>
            <person name="Marchal E."/>
            <person name="English S."/>
            <person name="Carruthers M."/>
            <person name="Jennings E.C."/>
            <person name="Chiamaka E.L."/>
            <person name="Frigard R.A."/>
            <person name="Pippel M."/>
            <person name="Attardo G.M."/>
            <person name="Benoit J.B."/>
            <person name="Bornberg-Bauer E."/>
            <person name="Tobe S.S."/>
        </authorList>
    </citation>
    <scope>NUCLEOTIDE SEQUENCE</scope>
    <source>
        <strain evidence="1">Stay&amp;Tobe</strain>
    </source>
</reference>
<dbReference type="Proteomes" id="UP001233999">
    <property type="component" value="Unassembled WGS sequence"/>
</dbReference>
<accession>A0AAD7ZS55</accession>
<name>A0AAD7ZS55_DIPPU</name>
<reference evidence="1" key="2">
    <citation type="submission" date="2023-05" db="EMBL/GenBank/DDBJ databases">
        <authorList>
            <person name="Fouks B."/>
        </authorList>
    </citation>
    <scope>NUCLEOTIDE SEQUENCE</scope>
    <source>
        <strain evidence="1">Stay&amp;Tobe</strain>
        <tissue evidence="1">Testes</tissue>
    </source>
</reference>
<keyword evidence="2" id="KW-1185">Reference proteome</keyword>